<keyword evidence="1" id="KW-0732">Signal</keyword>
<dbReference type="AlphaFoldDB" id="A0A7C2JYU9"/>
<proteinExistence type="predicted"/>
<dbReference type="EMBL" id="DSOK01000313">
    <property type="protein sequence ID" value="HEN16024.1"/>
    <property type="molecule type" value="Genomic_DNA"/>
</dbReference>
<gene>
    <name evidence="2" type="ORF">ENQ76_11225</name>
</gene>
<feature type="signal peptide" evidence="1">
    <location>
        <begin position="1"/>
        <end position="23"/>
    </location>
</feature>
<feature type="chain" id="PRO_5027736926" description="DUF4412 domain-containing protein" evidence="1">
    <location>
        <begin position="24"/>
        <end position="311"/>
    </location>
</feature>
<evidence type="ECO:0008006" key="3">
    <source>
        <dbReference type="Google" id="ProtNLM"/>
    </source>
</evidence>
<name>A0A7C2JYU9_9PLAN</name>
<evidence type="ECO:0000313" key="2">
    <source>
        <dbReference type="EMBL" id="HEN16024.1"/>
    </source>
</evidence>
<dbReference type="NCBIfam" id="NF040466">
    <property type="entry name" value="ydjY_domain"/>
    <property type="match status" value="1"/>
</dbReference>
<comment type="caution">
    <text evidence="2">The sequence shown here is derived from an EMBL/GenBank/DDBJ whole genome shotgun (WGS) entry which is preliminary data.</text>
</comment>
<dbReference type="InterPro" id="IPR047750">
    <property type="entry name" value="YdjY-like"/>
</dbReference>
<accession>A0A7C2JYU9</accession>
<protein>
    <recommendedName>
        <fullName evidence="3">DUF4412 domain-containing protein</fullName>
    </recommendedName>
</protein>
<organism evidence="2">
    <name type="scientific">Schlesneria paludicola</name>
    <dbReference type="NCBI Taxonomy" id="360056"/>
    <lineage>
        <taxon>Bacteria</taxon>
        <taxon>Pseudomonadati</taxon>
        <taxon>Planctomycetota</taxon>
        <taxon>Planctomycetia</taxon>
        <taxon>Planctomycetales</taxon>
        <taxon>Planctomycetaceae</taxon>
        <taxon>Schlesneria</taxon>
    </lineage>
</organism>
<sequence>MLRCLWSALLMALLCGSGLRSDAADREATPPRLDKLTALNPQGTVFLDKPGRRLVLKGEVCLRDGLLEMLVCLKRTKEHEAILSVDTKAQIVHAGLLALGLEPGQPVKFQPEYRPASGPVIDIVVSWQDDVGKSHRLDARSLIRKSLRRYWVEKLETIPPGLQPPEDSELRVDAKRNELLWYGPMSDAQRDNLLKLSADPGYQKAIGKFYQQTRVEELKADWVFGGSGFFVDDKTGEKFYLAEEGNLICVANFASATIDLEIPSTAANDELLYEAFAERIPPVGTKVLIELIPRTADKKPQTATDVPPEKK</sequence>
<evidence type="ECO:0000256" key="1">
    <source>
        <dbReference type="SAM" id="SignalP"/>
    </source>
</evidence>
<reference evidence="2" key="1">
    <citation type="journal article" date="2020" name="mSystems">
        <title>Genome- and Community-Level Interaction Insights into Carbon Utilization and Element Cycling Functions of Hydrothermarchaeota in Hydrothermal Sediment.</title>
        <authorList>
            <person name="Zhou Z."/>
            <person name="Liu Y."/>
            <person name="Xu W."/>
            <person name="Pan J."/>
            <person name="Luo Z.H."/>
            <person name="Li M."/>
        </authorList>
    </citation>
    <scope>NUCLEOTIDE SEQUENCE [LARGE SCALE GENOMIC DNA]</scope>
    <source>
        <strain evidence="2">SpSt-339</strain>
    </source>
</reference>